<dbReference type="AlphaFoldDB" id="A0ABC8XIX4"/>
<evidence type="ECO:0000313" key="1">
    <source>
        <dbReference type="EMBL" id="CAL4927118.1"/>
    </source>
</evidence>
<reference evidence="1 2" key="2">
    <citation type="submission" date="2024-10" db="EMBL/GenBank/DDBJ databases">
        <authorList>
            <person name="Ryan C."/>
        </authorList>
    </citation>
    <scope>NUCLEOTIDE SEQUENCE [LARGE SCALE GENOMIC DNA]</scope>
</reference>
<keyword evidence="2" id="KW-1185">Reference proteome</keyword>
<evidence type="ECO:0000313" key="2">
    <source>
        <dbReference type="Proteomes" id="UP001497457"/>
    </source>
</evidence>
<sequence>MAAAAAATASRGMRALAVLGRCVRAPLWALVRARDMYVSRMAACAGGGGGRGPVGLVVMPRCQSHGFYRSAAGAGAEDDVRELIRAASRAGPPRAAPRSQSVAIGRIDEDRACEFGMEDEERAQALGPRSRSCAVVVGLGPSARTARRAGVVAA</sequence>
<proteinExistence type="predicted"/>
<dbReference type="PANTHER" id="PTHR33526">
    <property type="entry name" value="OS07G0123800 PROTEIN"/>
    <property type="match status" value="1"/>
</dbReference>
<protein>
    <submittedName>
        <fullName evidence="1">Uncharacterized protein</fullName>
    </submittedName>
</protein>
<organism evidence="1 2">
    <name type="scientific">Urochloa decumbens</name>
    <dbReference type="NCBI Taxonomy" id="240449"/>
    <lineage>
        <taxon>Eukaryota</taxon>
        <taxon>Viridiplantae</taxon>
        <taxon>Streptophyta</taxon>
        <taxon>Embryophyta</taxon>
        <taxon>Tracheophyta</taxon>
        <taxon>Spermatophyta</taxon>
        <taxon>Magnoliopsida</taxon>
        <taxon>Liliopsida</taxon>
        <taxon>Poales</taxon>
        <taxon>Poaceae</taxon>
        <taxon>PACMAD clade</taxon>
        <taxon>Panicoideae</taxon>
        <taxon>Panicodae</taxon>
        <taxon>Paniceae</taxon>
        <taxon>Melinidinae</taxon>
        <taxon>Urochloa</taxon>
    </lineage>
</organism>
<dbReference type="PANTHER" id="PTHR33526:SF27">
    <property type="entry name" value="EXPRESSED PROTEIN"/>
    <property type="match status" value="1"/>
</dbReference>
<dbReference type="EMBL" id="OZ075124">
    <property type="protein sequence ID" value="CAL4927118.1"/>
    <property type="molecule type" value="Genomic_DNA"/>
</dbReference>
<reference evidence="2" key="1">
    <citation type="submission" date="2024-06" db="EMBL/GenBank/DDBJ databases">
        <authorList>
            <person name="Ryan C."/>
        </authorList>
    </citation>
    <scope>NUCLEOTIDE SEQUENCE [LARGE SCALE GENOMIC DNA]</scope>
</reference>
<gene>
    <name evidence="1" type="ORF">URODEC1_LOCUS24353</name>
</gene>
<dbReference type="Proteomes" id="UP001497457">
    <property type="component" value="Chromosome 14rd"/>
</dbReference>
<name>A0ABC8XIX4_9POAL</name>
<accession>A0ABC8XIX4</accession>